<keyword evidence="1" id="KW-0812">Transmembrane</keyword>
<reference evidence="2 3" key="1">
    <citation type="journal article" date="2014" name="Int. J. Syst. Evol. Microbiol.">
        <title>Methanobacterium paludis sp. nov. and a novel strain of Methanobacterium lacus isolated from northern peatlands.</title>
        <authorList>
            <person name="Cadillo-Quiroz H."/>
            <person name="Brauer S.L."/>
            <person name="Goodson N."/>
            <person name="Yavitt J.B."/>
            <person name="Zinder S.H."/>
        </authorList>
    </citation>
    <scope>NUCLEOTIDE SEQUENCE [LARGE SCALE GENOMIC DNA]</scope>
    <source>
        <strain evidence="3">DSM 25820 / JCM 18151 / SWAN1</strain>
    </source>
</reference>
<evidence type="ECO:0000313" key="2">
    <source>
        <dbReference type="EMBL" id="AEG17943.1"/>
    </source>
</evidence>
<evidence type="ECO:0000256" key="1">
    <source>
        <dbReference type="SAM" id="Phobius"/>
    </source>
</evidence>
<dbReference type="STRING" id="868131.MSWAN_0918"/>
<dbReference type="EMBL" id="CP002772">
    <property type="protein sequence ID" value="AEG17943.1"/>
    <property type="molecule type" value="Genomic_DNA"/>
</dbReference>
<dbReference type="HOGENOM" id="CLU_1536692_0_0_2"/>
<name>F6D2K9_METPW</name>
<dbReference type="AlphaFoldDB" id="F6D2K9"/>
<keyword evidence="1" id="KW-1133">Transmembrane helix</keyword>
<dbReference type="eggNOG" id="arCOG06473">
    <property type="taxonomic scope" value="Archaea"/>
</dbReference>
<sequence length="174" mass="19534">MDINNFKGIKTDNNGQLSIEYIMVVGFMFLISVSIIFLAGDAQELNTAMAAARSGVIEGANMGSFAVYPQETFEKYTTEHPRLTSQSNVKIVRIDYTNKGYNSTYKKTKIQLKIWASSPSVQNPSDKNCLGDRINYHIRKSICEAFGTQNLTSAVFNPAFSDRYVFTTNDVKWV</sequence>
<proteinExistence type="predicted"/>
<evidence type="ECO:0000313" key="3">
    <source>
        <dbReference type="Proteomes" id="UP000009231"/>
    </source>
</evidence>
<dbReference type="Proteomes" id="UP000009231">
    <property type="component" value="Chromosome"/>
</dbReference>
<dbReference type="RefSeq" id="WP_013825445.1">
    <property type="nucleotide sequence ID" value="NC_015574.1"/>
</dbReference>
<organism evidence="2 3">
    <name type="scientific">Methanobacterium paludis (strain DSM 25820 / JCM 18151 / SWAN1)</name>
    <dbReference type="NCBI Taxonomy" id="868131"/>
    <lineage>
        <taxon>Archaea</taxon>
        <taxon>Methanobacteriati</taxon>
        <taxon>Methanobacteriota</taxon>
        <taxon>Methanomada group</taxon>
        <taxon>Methanobacteria</taxon>
        <taxon>Methanobacteriales</taxon>
        <taxon>Methanobacteriaceae</taxon>
        <taxon>Methanobacterium</taxon>
    </lineage>
</organism>
<accession>F6D2K9</accession>
<protein>
    <submittedName>
        <fullName evidence="2">Uncharacterized protein</fullName>
    </submittedName>
</protein>
<gene>
    <name evidence="2" type="ordered locus">MSWAN_0918</name>
</gene>
<dbReference type="GeneID" id="10668420"/>
<keyword evidence="1" id="KW-0472">Membrane</keyword>
<feature type="transmembrane region" description="Helical" evidence="1">
    <location>
        <begin position="21"/>
        <end position="40"/>
    </location>
</feature>
<dbReference type="OrthoDB" id="82453at2157"/>
<keyword evidence="3" id="KW-1185">Reference proteome</keyword>
<dbReference type="KEGG" id="mew:MSWAN_0918"/>